<evidence type="ECO:0000259" key="7">
    <source>
        <dbReference type="Pfam" id="PF10484"/>
    </source>
</evidence>
<feature type="domain" description="Small ribosomal subunit protein mS23 conserved" evidence="7">
    <location>
        <begin position="2"/>
        <end position="121"/>
    </location>
</feature>
<name>A0A8S4SJH1_9NEOP</name>
<dbReference type="InterPro" id="IPR059242">
    <property type="entry name" value="mS23_dom"/>
</dbReference>
<comment type="subcellular location">
    <subcellularLocation>
        <location evidence="1">Mitochondrion</location>
    </subcellularLocation>
</comment>
<dbReference type="GO" id="GO:0005840">
    <property type="term" value="C:ribosome"/>
    <property type="evidence" value="ECO:0007669"/>
    <property type="project" value="InterPro"/>
</dbReference>
<dbReference type="PANTHER" id="PTHR15925:SF2">
    <property type="entry name" value="SMALL RIBOSOMAL SUBUNIT PROTEIN MS23"/>
    <property type="match status" value="1"/>
</dbReference>
<comment type="caution">
    <text evidence="8">The sequence shown here is derived from an EMBL/GenBank/DDBJ whole genome shotgun (WGS) entry which is preliminary data.</text>
</comment>
<dbReference type="GO" id="GO:0005739">
    <property type="term" value="C:mitochondrion"/>
    <property type="evidence" value="ECO:0007669"/>
    <property type="project" value="InterPro"/>
</dbReference>
<proteinExistence type="inferred from homology"/>
<dbReference type="CDD" id="cd23701">
    <property type="entry name" value="At1g26750"/>
    <property type="match status" value="1"/>
</dbReference>
<evidence type="ECO:0000256" key="4">
    <source>
        <dbReference type="ARBA" id="ARBA00023128"/>
    </source>
</evidence>
<dbReference type="OrthoDB" id="10012356at2759"/>
<sequence length="159" mass="17883">MATSRLERIGTIFSRAEGLLLRGAIRPDDRPLWFDVYKAFPPTVEPKYARPKPENLTIKPILYKEDVIRAKFHAKGHGLNVNMLSLTGETQTKKLVQKYQQLQSEGVAEEELVQKSAEAVGNARQATTETYKVVTKIPDSVTAKVLAEADLKNIFKDKE</sequence>
<dbReference type="PANTHER" id="PTHR15925">
    <property type="entry name" value="MITOCHONDRIAL RIBOSOMAL PROTEIN S23"/>
    <property type="match status" value="1"/>
</dbReference>
<reference evidence="8" key="1">
    <citation type="submission" date="2022-03" db="EMBL/GenBank/DDBJ databases">
        <authorList>
            <person name="Lindestad O."/>
        </authorList>
    </citation>
    <scope>NUCLEOTIDE SEQUENCE</scope>
</reference>
<dbReference type="AlphaFoldDB" id="A0A8S4SJH1"/>
<accession>A0A8S4SJH1</accession>
<evidence type="ECO:0000256" key="3">
    <source>
        <dbReference type="ARBA" id="ARBA00022980"/>
    </source>
</evidence>
<dbReference type="GO" id="GO:0003735">
    <property type="term" value="F:structural constituent of ribosome"/>
    <property type="evidence" value="ECO:0007669"/>
    <property type="project" value="InterPro"/>
</dbReference>
<dbReference type="Proteomes" id="UP000838756">
    <property type="component" value="Unassembled WGS sequence"/>
</dbReference>
<keyword evidence="3" id="KW-0689">Ribosomal protein</keyword>
<evidence type="ECO:0000313" key="8">
    <source>
        <dbReference type="EMBL" id="CAH2266819.1"/>
    </source>
</evidence>
<dbReference type="InterPro" id="IPR019520">
    <property type="entry name" value="Ribosomal_mS23_met"/>
</dbReference>
<keyword evidence="9" id="KW-1185">Reference proteome</keyword>
<dbReference type="GO" id="GO:0006412">
    <property type="term" value="P:translation"/>
    <property type="evidence" value="ECO:0007669"/>
    <property type="project" value="InterPro"/>
</dbReference>
<keyword evidence="4" id="KW-0496">Mitochondrion</keyword>
<dbReference type="EMBL" id="CAKXAJ010026318">
    <property type="protein sequence ID" value="CAH2266819.1"/>
    <property type="molecule type" value="Genomic_DNA"/>
</dbReference>
<evidence type="ECO:0000256" key="1">
    <source>
        <dbReference type="ARBA" id="ARBA00004173"/>
    </source>
</evidence>
<evidence type="ECO:0000313" key="9">
    <source>
        <dbReference type="Proteomes" id="UP000838756"/>
    </source>
</evidence>
<comment type="similarity">
    <text evidence="2">Belongs to the mitochondrion-specific ribosomal protein mS23 family.</text>
</comment>
<keyword evidence="5" id="KW-0687">Ribonucleoprotein</keyword>
<dbReference type="InterPro" id="IPR023611">
    <property type="entry name" value="mS23_dom_met"/>
</dbReference>
<dbReference type="Pfam" id="PF10484">
    <property type="entry name" value="MRP-S23"/>
    <property type="match status" value="1"/>
</dbReference>
<evidence type="ECO:0000256" key="6">
    <source>
        <dbReference type="ARBA" id="ARBA00035137"/>
    </source>
</evidence>
<gene>
    <name evidence="8" type="primary">jg9434</name>
    <name evidence="8" type="ORF">PAEG_LOCUS25426</name>
</gene>
<evidence type="ECO:0000256" key="2">
    <source>
        <dbReference type="ARBA" id="ARBA00009864"/>
    </source>
</evidence>
<organism evidence="8 9">
    <name type="scientific">Pararge aegeria aegeria</name>
    <dbReference type="NCBI Taxonomy" id="348720"/>
    <lineage>
        <taxon>Eukaryota</taxon>
        <taxon>Metazoa</taxon>
        <taxon>Ecdysozoa</taxon>
        <taxon>Arthropoda</taxon>
        <taxon>Hexapoda</taxon>
        <taxon>Insecta</taxon>
        <taxon>Pterygota</taxon>
        <taxon>Neoptera</taxon>
        <taxon>Endopterygota</taxon>
        <taxon>Lepidoptera</taxon>
        <taxon>Glossata</taxon>
        <taxon>Ditrysia</taxon>
        <taxon>Papilionoidea</taxon>
        <taxon>Nymphalidae</taxon>
        <taxon>Satyrinae</taxon>
        <taxon>Satyrini</taxon>
        <taxon>Parargina</taxon>
        <taxon>Pararge</taxon>
    </lineage>
</organism>
<protein>
    <recommendedName>
        <fullName evidence="6">Small ribosomal subunit protein mS23</fullName>
    </recommendedName>
</protein>
<evidence type="ECO:0000256" key="5">
    <source>
        <dbReference type="ARBA" id="ARBA00023274"/>
    </source>
</evidence>